<dbReference type="AlphaFoldDB" id="A0A2G5FLS1"/>
<accession>A0A2G5FLS1</accession>
<name>A0A2G5FLS1_9PSED</name>
<evidence type="ECO:0000313" key="3">
    <source>
        <dbReference type="Proteomes" id="UP000229504"/>
    </source>
</evidence>
<comment type="caution">
    <text evidence="2">The sequence shown here is derived from an EMBL/GenBank/DDBJ whole genome shotgun (WGS) entry which is preliminary data.</text>
</comment>
<reference evidence="3" key="1">
    <citation type="submission" date="2017-06" db="EMBL/GenBank/DDBJ databases">
        <authorList>
            <person name="Rastogi G."/>
            <person name="Vaishampayan P."/>
            <person name="Seuylemezian A."/>
        </authorList>
    </citation>
    <scope>NUCLEOTIDE SEQUENCE [LARGE SCALE GENOMIC DNA]</scope>
    <source>
        <strain evidence="3">PI11</strain>
    </source>
</reference>
<evidence type="ECO:0000313" key="2">
    <source>
        <dbReference type="EMBL" id="PIA68872.1"/>
    </source>
</evidence>
<protein>
    <submittedName>
        <fullName evidence="2">Uncharacterized protein</fullName>
    </submittedName>
</protein>
<proteinExistence type="predicted"/>
<gene>
    <name evidence="2" type="ORF">CDO35_11150</name>
</gene>
<dbReference type="EMBL" id="NIQU01000004">
    <property type="protein sequence ID" value="PIA68872.1"/>
    <property type="molecule type" value="Genomic_DNA"/>
</dbReference>
<dbReference type="Proteomes" id="UP000229504">
    <property type="component" value="Unassembled WGS sequence"/>
</dbReference>
<evidence type="ECO:0000256" key="1">
    <source>
        <dbReference type="SAM" id="MobiDB-lite"/>
    </source>
</evidence>
<sequence length="70" mass="8431">MRQYRGSDSSFEEILETKRLNRERLLQILREAPPEVIEADAERLREAMRKREGTPKRRRYDPPVLHKPSK</sequence>
<feature type="region of interest" description="Disordered" evidence="1">
    <location>
        <begin position="47"/>
        <end position="70"/>
    </location>
</feature>
<organism evidence="2 3">
    <name type="scientific">Pseudomonas sediminis</name>
    <dbReference type="NCBI Taxonomy" id="1691904"/>
    <lineage>
        <taxon>Bacteria</taxon>
        <taxon>Pseudomonadati</taxon>
        <taxon>Pseudomonadota</taxon>
        <taxon>Gammaproteobacteria</taxon>
        <taxon>Pseudomonadales</taxon>
        <taxon>Pseudomonadaceae</taxon>
        <taxon>Pseudomonas</taxon>
    </lineage>
</organism>